<dbReference type="InterPro" id="IPR050473">
    <property type="entry name" value="A2M/Complement_sys"/>
</dbReference>
<evidence type="ECO:0000259" key="10">
    <source>
        <dbReference type="SMART" id="SM01360"/>
    </source>
</evidence>
<dbReference type="Pfam" id="PF17791">
    <property type="entry name" value="MG3"/>
    <property type="match status" value="1"/>
</dbReference>
<keyword evidence="13" id="KW-1185">Reference proteome</keyword>
<evidence type="ECO:0000256" key="4">
    <source>
        <dbReference type="ARBA" id="ARBA00022690"/>
    </source>
</evidence>
<dbReference type="InterPro" id="IPR019742">
    <property type="entry name" value="MacrogloblnA2_CS"/>
</dbReference>
<evidence type="ECO:0000313" key="12">
    <source>
        <dbReference type="EMBL" id="CAL1538258.1"/>
    </source>
</evidence>
<dbReference type="SMART" id="SM01361">
    <property type="entry name" value="A2M_recep"/>
    <property type="match status" value="1"/>
</dbReference>
<dbReference type="GO" id="GO:0004867">
    <property type="term" value="F:serine-type endopeptidase inhibitor activity"/>
    <property type="evidence" value="ECO:0007669"/>
    <property type="project" value="UniProtKB-KW"/>
</dbReference>
<evidence type="ECO:0000259" key="9">
    <source>
        <dbReference type="SMART" id="SM01359"/>
    </source>
</evidence>
<dbReference type="InterPro" id="IPR001599">
    <property type="entry name" value="Macroglobln_a2"/>
</dbReference>
<feature type="domain" description="Alpha-2-macroglobulin" evidence="10">
    <location>
        <begin position="852"/>
        <end position="942"/>
    </location>
</feature>
<evidence type="ECO:0000259" key="11">
    <source>
        <dbReference type="SMART" id="SM01361"/>
    </source>
</evidence>
<evidence type="ECO:0000256" key="6">
    <source>
        <dbReference type="ARBA" id="ARBA00022900"/>
    </source>
</evidence>
<organism evidence="12 13">
    <name type="scientific">Lymnaea stagnalis</name>
    <name type="common">Great pond snail</name>
    <name type="synonym">Helix stagnalis</name>
    <dbReference type="NCBI Taxonomy" id="6523"/>
    <lineage>
        <taxon>Eukaryota</taxon>
        <taxon>Metazoa</taxon>
        <taxon>Spiralia</taxon>
        <taxon>Lophotrochozoa</taxon>
        <taxon>Mollusca</taxon>
        <taxon>Gastropoda</taxon>
        <taxon>Heterobranchia</taxon>
        <taxon>Euthyneura</taxon>
        <taxon>Panpulmonata</taxon>
        <taxon>Hygrophila</taxon>
        <taxon>Lymnaeoidea</taxon>
        <taxon>Lymnaeidae</taxon>
        <taxon>Lymnaea</taxon>
    </lineage>
</organism>
<comment type="caution">
    <text evidence="12">The sequence shown here is derived from an EMBL/GenBank/DDBJ whole genome shotgun (WGS) entry which is preliminary data.</text>
</comment>
<dbReference type="InterPro" id="IPR014756">
    <property type="entry name" value="Ig_E-set"/>
</dbReference>
<sequence>MDFYENVFMRLLLLMGLTVAVASQGFLFTMPKALRQGTHSQFCLTMYGSKEYTYPITMKLLRDEKESLAISDVYTAEEQKCKKFQVPESGAYKLLLSNETGTIQEPVDITVQASKLITFVQTDKPMYKPGQTVKFRVFTLMSNLKPRLGQIKSIYVKDPNEMRVKQFLDVETKGIGSFEFQLVAEAKLGQWNIEVVVDESDEQNNEISVASFEVKEYVLPRFEVVVFPPAYLLHTDENIEGKVCANYTYGKPVTGFLDLELCWMIPYGPPNGPCSTQTVEISGCYEFSVPATAIAGLSNSYYGRLKIQASVTEQGTGAVVNKTHEGLSLSYQPLKIELKDFTNGYFKPGLPFYGKAIVTKPDETPAVGESVRITADDYKNNLRFSQEFVTDSSGTIMYALCGGFTENTTSISLDAEVLKYRGSRQYMRDYRQIKQWFSPSLSYLQIPRNDSRQKCGSSLKLNIPFTTRDDTTLQFNYQVMARGNVISSGIVNYNGKTVNSVIVNNPASETCLKQEFFTPPPEDTKRAEVFPDVVNTENKEGITDVAEKPLNSSEDLDTITQQIMDPQNFRSRFSYPIGMYIKQIHHLHLLHLSATQGRPNHNPYTTPDFQEDIIRPKFLSNKVSSIFLDLPITTDMSPSFTLLIYHVMPDGEVVADSMQFLVDPCFDNTVKMAFSETLVLPGNKININLKAEAGSVCGVGIVDKSVNILGGNHQITPDLIFQKIEEFNVVTSDYYYDNSYCEKRMKKIEANENQDENFSFWHYSSPYVDAIQAFVSSGFTVLTNLQLETRPCGRSHPVFYSEGGRGFGRSFEESGDTILLTGESPVPIFGIPELPHNKGMNRNLARTNFPETWLWELHIIGETGQSNISETTPHTITNWVGNALCVDERKGFGLSNVVSVTTFQPFFLSLHLPYAAVRGERLPILFTVNNYLEKCLHIQLELDMGKNFEVHNSKANKEPLCLCGGKSHTARFYVTPKQIGQLPITAKAEIIPGLCDNSIEVDTRYVGVSDTVKRQMFVKAEGVEQQFTHTLYMCAKDGKEKQEDIILPMPEDAEIVRDSSRGQVTVIGDIMGPALTNLDHLVRMPTGCGEQNMVGFVPNIFVLKYLTNTGRITEELKDKAIKHLEIGYQKELTYRHNDGSYSAFGQNDPEGSVWLTAFVIKSYAQAKPYIYIDPNDIKMSLRFLQRSQLETGCFRETGKVFSSYMMGGMGNEKKKGESFTALTSYVAIALLTAGLNDTDPAIVGAMDCLSKNIEKEKNKMDPYVMSLVAYANALYKSNSPATIKIIRELEAKAKKDGSQKYWSREEPKARPVDSWHLYAAPSAEVEMTSYALMAYVTHYGPRAIEHTHDVAMWLSKQRNAFGGFSSTQDTVIGLNALSEFASLSFTKGKQELKVSVAGEKLSQVFSISQKEKTTLLLQSTPISVLPNTLVIVARGEGCALVQLNVNYNKLAKDLAADGKSNFHLKITPKLYEPDIDRCDRRTIVISVGSKGNQKTPVGMALVTLKLVTSWSPIEQSLTKLESLFPKLGMKKIEHDEEEGIISFYFDELSKRAKEFSIDVEQDKELAVSSPKAADVKVFYYYETDISHVQSYELKTICGTKLEIPRKKPETSDPQAPMETQTRIDVSAELPRFSSQAEGDICPICIRISSVPENFKDMVCNSSAAYKAMAKTGAKKPIKLLQDLRPSNIVKKINIFADFIIPSGCKCALVQNPSENQKVLFLLSKQVKEADPVIKLERSSVIAVGSSRFTKAVRQAQRTCPLKTKRATKQ</sequence>
<dbReference type="PROSITE" id="PS00477">
    <property type="entry name" value="ALPHA_2_MACROGLOBULIN"/>
    <property type="match status" value="1"/>
</dbReference>
<dbReference type="FunFam" id="2.60.40.1930:FF:000001">
    <property type="entry name" value="CD109 isoform 3"/>
    <property type="match status" value="1"/>
</dbReference>
<evidence type="ECO:0000256" key="2">
    <source>
        <dbReference type="ARBA" id="ARBA00010952"/>
    </source>
</evidence>
<dbReference type="Gene3D" id="2.60.40.10">
    <property type="entry name" value="Immunoglobulins"/>
    <property type="match status" value="2"/>
</dbReference>
<evidence type="ECO:0000313" key="13">
    <source>
        <dbReference type="Proteomes" id="UP001497497"/>
    </source>
</evidence>
<dbReference type="InterPro" id="IPR002890">
    <property type="entry name" value="MG2"/>
</dbReference>
<proteinExistence type="inferred from homology"/>
<dbReference type="GO" id="GO:0005615">
    <property type="term" value="C:extracellular space"/>
    <property type="evidence" value="ECO:0007669"/>
    <property type="project" value="InterPro"/>
</dbReference>
<feature type="domain" description="Alpha-2-macroglobulin bait region" evidence="9">
    <location>
        <begin position="444"/>
        <end position="709"/>
    </location>
</feature>
<reference evidence="12 13" key="1">
    <citation type="submission" date="2024-04" db="EMBL/GenBank/DDBJ databases">
        <authorList>
            <consortium name="Genoscope - CEA"/>
            <person name="William W."/>
        </authorList>
    </citation>
    <scope>NUCLEOTIDE SEQUENCE [LARGE SCALE GENOMIC DNA]</scope>
</reference>
<dbReference type="SMART" id="SM01419">
    <property type="entry name" value="Thiol-ester_cl"/>
    <property type="match status" value="1"/>
</dbReference>
<keyword evidence="6" id="KW-0722">Serine protease inhibitor</keyword>
<dbReference type="Gene3D" id="2.60.40.690">
    <property type="entry name" value="Alpha-macroglobulin, receptor-binding domain"/>
    <property type="match status" value="1"/>
</dbReference>
<keyword evidence="8" id="KW-0325">Glycoprotein</keyword>
<dbReference type="SUPFAM" id="SSF81296">
    <property type="entry name" value="E set domains"/>
    <property type="match status" value="1"/>
</dbReference>
<dbReference type="Gene3D" id="2.60.40.1930">
    <property type="match status" value="3"/>
</dbReference>
<accession>A0AAV2HZM9</accession>
<dbReference type="PANTHER" id="PTHR11412:SF171">
    <property type="entry name" value="PREGNANCY ZONE PROTEIN-LIKE PROTEIN"/>
    <property type="match status" value="1"/>
</dbReference>
<dbReference type="InterPro" id="IPR009048">
    <property type="entry name" value="A-macroglobulin_rcpt-bd"/>
</dbReference>
<dbReference type="Gene3D" id="2.60.120.1540">
    <property type="match status" value="1"/>
</dbReference>
<comment type="similarity">
    <text evidence="2">Belongs to the protease inhibitor I39 (alpha-2-macroglobulin) family.</text>
</comment>
<dbReference type="Gene3D" id="1.50.10.20">
    <property type="match status" value="1"/>
</dbReference>
<dbReference type="Gene3D" id="6.20.50.160">
    <property type="match status" value="1"/>
</dbReference>
<dbReference type="Pfam" id="PF01835">
    <property type="entry name" value="MG2"/>
    <property type="match status" value="1"/>
</dbReference>
<dbReference type="InterPro" id="IPR011625">
    <property type="entry name" value="A2M_N_BRD"/>
</dbReference>
<dbReference type="SMART" id="SM01360">
    <property type="entry name" value="A2M"/>
    <property type="match status" value="1"/>
</dbReference>
<dbReference type="Pfam" id="PF07703">
    <property type="entry name" value="A2M_BRD"/>
    <property type="match status" value="1"/>
</dbReference>
<protein>
    <submittedName>
        <fullName evidence="12">Uncharacterized protein</fullName>
    </submittedName>
</protein>
<dbReference type="Gene3D" id="2.20.130.20">
    <property type="match status" value="1"/>
</dbReference>
<dbReference type="InterPro" id="IPR040839">
    <property type="entry name" value="MG4"/>
</dbReference>
<evidence type="ECO:0000256" key="7">
    <source>
        <dbReference type="ARBA" id="ARBA00023157"/>
    </source>
</evidence>
<comment type="subcellular location">
    <subcellularLocation>
        <location evidence="1">Secreted</location>
    </subcellularLocation>
</comment>
<dbReference type="FunFam" id="1.50.10.20:FF:000001">
    <property type="entry name" value="CD109 isoform 1"/>
    <property type="match status" value="1"/>
</dbReference>
<dbReference type="Pfam" id="PF00207">
    <property type="entry name" value="A2M"/>
    <property type="match status" value="1"/>
</dbReference>
<dbReference type="Pfam" id="PF07678">
    <property type="entry name" value="TED_complement"/>
    <property type="match status" value="1"/>
</dbReference>
<dbReference type="InterPro" id="IPR041555">
    <property type="entry name" value="MG3"/>
</dbReference>
<dbReference type="InterPro" id="IPR041813">
    <property type="entry name" value="A2M_TED"/>
</dbReference>
<dbReference type="SUPFAM" id="SSF48239">
    <property type="entry name" value="Terpenoid cyclases/Protein prenyltransferases"/>
    <property type="match status" value="1"/>
</dbReference>
<dbReference type="SUPFAM" id="SSF49410">
    <property type="entry name" value="Alpha-macroglobulin receptor domain"/>
    <property type="match status" value="1"/>
</dbReference>
<evidence type="ECO:0000256" key="1">
    <source>
        <dbReference type="ARBA" id="ARBA00004613"/>
    </source>
</evidence>
<evidence type="ECO:0000256" key="5">
    <source>
        <dbReference type="ARBA" id="ARBA00022729"/>
    </source>
</evidence>
<evidence type="ECO:0000256" key="8">
    <source>
        <dbReference type="ARBA" id="ARBA00023180"/>
    </source>
</evidence>
<dbReference type="Proteomes" id="UP001497497">
    <property type="component" value="Unassembled WGS sequence"/>
</dbReference>
<dbReference type="PANTHER" id="PTHR11412">
    <property type="entry name" value="MACROGLOBULIN / COMPLEMENT"/>
    <property type="match status" value="1"/>
</dbReference>
<keyword evidence="3" id="KW-0964">Secreted</keyword>
<dbReference type="InterPro" id="IPR013783">
    <property type="entry name" value="Ig-like_fold"/>
</dbReference>
<keyword evidence="4" id="KW-0646">Protease inhibitor</keyword>
<dbReference type="InterPro" id="IPR011626">
    <property type="entry name" value="Alpha-macroglobulin_TED"/>
</dbReference>
<gene>
    <name evidence="12" type="ORF">GSLYS_00012079001</name>
</gene>
<dbReference type="Pfam" id="PF07677">
    <property type="entry name" value="A2M_recep"/>
    <property type="match status" value="1"/>
</dbReference>
<dbReference type="Gene3D" id="2.60.40.1940">
    <property type="match status" value="1"/>
</dbReference>
<dbReference type="InterPro" id="IPR008930">
    <property type="entry name" value="Terpenoid_cyclase/PrenylTrfase"/>
</dbReference>
<dbReference type="EMBL" id="CAXITT010000292">
    <property type="protein sequence ID" value="CAL1538258.1"/>
    <property type="molecule type" value="Genomic_DNA"/>
</dbReference>
<keyword evidence="7" id="KW-1015">Disulfide bond</keyword>
<dbReference type="InterPro" id="IPR047565">
    <property type="entry name" value="Alpha-macroglob_thiol-ester_cl"/>
</dbReference>
<feature type="domain" description="Alpha-macroglobulin receptor-binding" evidence="11">
    <location>
        <begin position="1497"/>
        <end position="1591"/>
    </location>
</feature>
<name>A0AAV2HZM9_LYMST</name>
<keyword evidence="5" id="KW-0732">Signal</keyword>
<dbReference type="Pfam" id="PF17789">
    <property type="entry name" value="MG4"/>
    <property type="match status" value="1"/>
</dbReference>
<evidence type="ECO:0000256" key="3">
    <source>
        <dbReference type="ARBA" id="ARBA00022525"/>
    </source>
</evidence>
<dbReference type="CDD" id="cd02897">
    <property type="entry name" value="A2M_2"/>
    <property type="match status" value="1"/>
</dbReference>
<dbReference type="InterPro" id="IPR036595">
    <property type="entry name" value="A-macroglobulin_rcpt-bd_sf"/>
</dbReference>
<dbReference type="SMART" id="SM01359">
    <property type="entry name" value="A2M_N_2"/>
    <property type="match status" value="1"/>
</dbReference>